<accession>A0A1E5QQM1</accession>
<proteinExistence type="predicted"/>
<reference evidence="1" key="1">
    <citation type="submission" date="2016-09" db="EMBL/GenBank/DDBJ databases">
        <title>Draft genome of thermotolerant cyanobacterium Desertifilum sp. strain IPPAS B-1220.</title>
        <authorList>
            <person name="Sinetova M.A."/>
            <person name="Bolakhan K."/>
            <person name="Zayadan B.K."/>
            <person name="Mironov K.S."/>
            <person name="Ustinova V."/>
            <person name="Kupriyanova E.V."/>
            <person name="Sidorov R.A."/>
            <person name="Skrypnik A.N."/>
            <person name="Gogoleva N.E."/>
            <person name="Gogolev Y.V."/>
            <person name="Los D.A."/>
        </authorList>
    </citation>
    <scope>NUCLEOTIDE SEQUENCE [LARGE SCALE GENOMIC DNA]</scope>
    <source>
        <strain evidence="1">IPPAS B-1220</strain>
    </source>
</reference>
<protein>
    <submittedName>
        <fullName evidence="1">Uncharacterized protein</fullName>
    </submittedName>
</protein>
<dbReference type="RefSeq" id="WP_069965445.1">
    <property type="nucleotide sequence ID" value="NZ_CM124774.1"/>
</dbReference>
<name>A0A1E5QQM1_9CYAN</name>
<comment type="caution">
    <text evidence="1">The sequence shown here is derived from an EMBL/GenBank/DDBJ whole genome shotgun (WGS) entry which is preliminary data.</text>
</comment>
<organism evidence="1">
    <name type="scientific">Desertifilum tharense IPPAS B-1220</name>
    <dbReference type="NCBI Taxonomy" id="1781255"/>
    <lineage>
        <taxon>Bacteria</taxon>
        <taxon>Bacillati</taxon>
        <taxon>Cyanobacteriota</taxon>
        <taxon>Cyanophyceae</taxon>
        <taxon>Desertifilales</taxon>
        <taxon>Desertifilaceae</taxon>
        <taxon>Desertifilum</taxon>
    </lineage>
</organism>
<dbReference type="EMBL" id="MJGC01000022">
    <property type="protein sequence ID" value="OEJ76958.1"/>
    <property type="molecule type" value="Genomic_DNA"/>
</dbReference>
<dbReference type="STRING" id="1781255.BH720_01845"/>
<gene>
    <name evidence="1" type="ORF">BH720_01845</name>
</gene>
<evidence type="ECO:0000313" key="1">
    <source>
        <dbReference type="EMBL" id="OEJ76958.1"/>
    </source>
</evidence>
<dbReference type="OrthoDB" id="280897at2"/>
<dbReference type="AlphaFoldDB" id="A0A1E5QQM1"/>
<sequence length="506" mass="57050">MKDNRPFPITAAFQEVPFNPEISRPKDLNPTNPSSLEERGILEFAWKDFIALNWPVDCQGNSLSYTDPLTRKPLTQIIGQAPEAPRSWELYPSPNDVFLKDGATPPPLDRIPEVVQCLNDRAGSEIQYRQDLRLTETGILVGQEEFDEAKRAKSDNLLDGYGELLPGISLADIDAANHVPLVDRKSNYVINEIRLNPVEFNQIVNHKWFDANNLLPFQDSGATQSFQLACSEGGSESSRSYCTDYDSTGAIEIKAVWRVFDAQDTEPEKARYYTTRRKIVGQNGEILKTQAELGLIGFHIMHKTSKQGWIWATFEQVDNAPPCNAPDAKVYTLYNQNCSGENCQQNWPNVKAPYLWHINDWESKAVTLDGVAVKNQIPSQVCRINPIRRTVSDENKIWQKKLRDVSQSSVWQHYQLVGTQWLRSPNIPYTSAGADRRQITPVNPPLTNVALEPYAQRVSCIVCHTAARLPGKDKACQLNESNVNCADFSFLMDNAQFSQPVSIQSH</sequence>